<dbReference type="CDD" id="cd03801">
    <property type="entry name" value="GT4_PimA-like"/>
    <property type="match status" value="1"/>
</dbReference>
<gene>
    <name evidence="1" type="ordered locus">Halha_2381</name>
</gene>
<dbReference type="PANTHER" id="PTHR12526:SF630">
    <property type="entry name" value="GLYCOSYLTRANSFERASE"/>
    <property type="match status" value="1"/>
</dbReference>
<proteinExistence type="predicted"/>
<dbReference type="KEGG" id="hhl:Halha_2381"/>
<dbReference type="AlphaFoldDB" id="L0KCH8"/>
<dbReference type="PANTHER" id="PTHR12526">
    <property type="entry name" value="GLYCOSYLTRANSFERASE"/>
    <property type="match status" value="1"/>
</dbReference>
<evidence type="ECO:0000313" key="1">
    <source>
        <dbReference type="EMBL" id="AGB42255.1"/>
    </source>
</evidence>
<evidence type="ECO:0000313" key="2">
    <source>
        <dbReference type="Proteomes" id="UP000010880"/>
    </source>
</evidence>
<sequence length="392" mass="45703">MNVLYVTPRPPHSPYKGDQLIAYNQIKRLENKCKLNLITFIETQKQKKEVHNEFAEYCENIFFIKLSRSKKINILKTLINYKPFQVNMFKESRAKEKIEDIINSVDPDLIHVQTIRLAEYFLDTNLPKVIDMIDAISLNMKRRSKKDSFLLKLPFYLESYLCEKYEDKILDEFNQVLLISKKDKEYLKDSDKIKINPNGTYIDQDFLSNYNNIKKEKALVFHGNMQYFPNVEAVNYFTKEIFPKLKNEYKDLKFYIVGKDPTEKVEKLANKEGVIVTGFVDDICGYLIKSLVGVYSLRSGTGMQNKILEALGCGLPSVVSPLALQGIQNTNDSHVCIARNKEEFIEKISILIENEQLRKSIAKRGQEFILNNYTWEANVNRLLKSWKNTLND</sequence>
<organism evidence="1 2">
    <name type="scientific">Halobacteroides halobius (strain ATCC 35273 / DSM 5150 / MD-1)</name>
    <dbReference type="NCBI Taxonomy" id="748449"/>
    <lineage>
        <taxon>Bacteria</taxon>
        <taxon>Bacillati</taxon>
        <taxon>Bacillota</taxon>
        <taxon>Clostridia</taxon>
        <taxon>Halanaerobiales</taxon>
        <taxon>Halobacteroidaceae</taxon>
        <taxon>Halobacteroides</taxon>
    </lineage>
</organism>
<dbReference type="OrthoDB" id="9807209at2"/>
<dbReference type="GO" id="GO:0016740">
    <property type="term" value="F:transferase activity"/>
    <property type="evidence" value="ECO:0007669"/>
    <property type="project" value="UniProtKB-KW"/>
</dbReference>
<dbReference type="Pfam" id="PF13692">
    <property type="entry name" value="Glyco_trans_1_4"/>
    <property type="match status" value="1"/>
</dbReference>
<dbReference type="SUPFAM" id="SSF53756">
    <property type="entry name" value="UDP-Glycosyltransferase/glycogen phosphorylase"/>
    <property type="match status" value="1"/>
</dbReference>
<keyword evidence="1" id="KW-0808">Transferase</keyword>
<reference evidence="2" key="1">
    <citation type="submission" date="2012-02" db="EMBL/GenBank/DDBJ databases">
        <title>The complete genome of Halobacteroides halobius DSM 5150.</title>
        <authorList>
            <person name="Lucas S."/>
            <person name="Copeland A."/>
            <person name="Lapidus A."/>
            <person name="Glavina del Rio T."/>
            <person name="Dalin E."/>
            <person name="Tice H."/>
            <person name="Bruce D."/>
            <person name="Goodwin L."/>
            <person name="Pitluck S."/>
            <person name="Peters L."/>
            <person name="Mikhailova N."/>
            <person name="Gu W."/>
            <person name="Kyrpides N."/>
            <person name="Mavromatis K."/>
            <person name="Ivanova N."/>
            <person name="Brettin T."/>
            <person name="Detter J.C."/>
            <person name="Han C."/>
            <person name="Larimer F."/>
            <person name="Land M."/>
            <person name="Hauser L."/>
            <person name="Markowitz V."/>
            <person name="Cheng J.-F."/>
            <person name="Hugenholtz P."/>
            <person name="Woyke T."/>
            <person name="Wu D."/>
            <person name="Tindall B."/>
            <person name="Pomrenke H."/>
            <person name="Brambilla E."/>
            <person name="Klenk H.-P."/>
            <person name="Eisen J.A."/>
        </authorList>
    </citation>
    <scope>NUCLEOTIDE SEQUENCE [LARGE SCALE GENOMIC DNA]</scope>
    <source>
        <strain evidence="2">ATCC 35273 / DSM 5150 / MD-1</strain>
    </source>
</reference>
<dbReference type="eggNOG" id="COG0438">
    <property type="taxonomic scope" value="Bacteria"/>
</dbReference>
<keyword evidence="2" id="KW-1185">Reference proteome</keyword>
<dbReference type="Gene3D" id="3.40.50.2000">
    <property type="entry name" value="Glycogen Phosphorylase B"/>
    <property type="match status" value="2"/>
</dbReference>
<dbReference type="HOGENOM" id="CLU_028014_3_0_9"/>
<dbReference type="STRING" id="748449.Halha_2381"/>
<accession>L0KCH8</accession>
<dbReference type="Proteomes" id="UP000010880">
    <property type="component" value="Chromosome"/>
</dbReference>
<protein>
    <submittedName>
        <fullName evidence="1">Glycosyltransferase</fullName>
    </submittedName>
</protein>
<dbReference type="RefSeq" id="WP_015327969.1">
    <property type="nucleotide sequence ID" value="NC_019978.1"/>
</dbReference>
<dbReference type="EMBL" id="CP003359">
    <property type="protein sequence ID" value="AGB42255.1"/>
    <property type="molecule type" value="Genomic_DNA"/>
</dbReference>
<name>L0KCH8_HALHC</name>